<dbReference type="InterPro" id="IPR044730">
    <property type="entry name" value="RNase_H-like_dom_plant"/>
</dbReference>
<dbReference type="EMBL" id="JABFAF010000009">
    <property type="protein sequence ID" value="MBA0865814.1"/>
    <property type="molecule type" value="Genomic_DNA"/>
</dbReference>
<dbReference type="OrthoDB" id="1001543at2759"/>
<dbReference type="Pfam" id="PF13456">
    <property type="entry name" value="RVT_3"/>
    <property type="match status" value="1"/>
</dbReference>
<feature type="domain" description="RNase H type-1" evidence="1">
    <location>
        <begin position="171"/>
        <end position="252"/>
    </location>
</feature>
<evidence type="ECO:0000259" key="2">
    <source>
        <dbReference type="Pfam" id="PF13966"/>
    </source>
</evidence>
<dbReference type="PANTHER" id="PTHR47074:SF61">
    <property type="entry name" value="RNASE H TYPE-1 DOMAIN-CONTAINING PROTEIN"/>
    <property type="match status" value="1"/>
</dbReference>
<dbReference type="InterPro" id="IPR026960">
    <property type="entry name" value="RVT-Znf"/>
</dbReference>
<dbReference type="GO" id="GO:0003676">
    <property type="term" value="F:nucleic acid binding"/>
    <property type="evidence" value="ECO:0007669"/>
    <property type="project" value="InterPro"/>
</dbReference>
<evidence type="ECO:0008006" key="5">
    <source>
        <dbReference type="Google" id="ProtNLM"/>
    </source>
</evidence>
<keyword evidence="4" id="KW-1185">Reference proteome</keyword>
<organism evidence="3 4">
    <name type="scientific">Gossypium schwendimanii</name>
    <name type="common">Cotton</name>
    <dbReference type="NCBI Taxonomy" id="34291"/>
    <lineage>
        <taxon>Eukaryota</taxon>
        <taxon>Viridiplantae</taxon>
        <taxon>Streptophyta</taxon>
        <taxon>Embryophyta</taxon>
        <taxon>Tracheophyta</taxon>
        <taxon>Spermatophyta</taxon>
        <taxon>Magnoliopsida</taxon>
        <taxon>eudicotyledons</taxon>
        <taxon>Gunneridae</taxon>
        <taxon>Pentapetalae</taxon>
        <taxon>rosids</taxon>
        <taxon>malvids</taxon>
        <taxon>Malvales</taxon>
        <taxon>Malvaceae</taxon>
        <taxon>Malvoideae</taxon>
        <taxon>Gossypium</taxon>
    </lineage>
</organism>
<dbReference type="AlphaFoldDB" id="A0A7J9M494"/>
<evidence type="ECO:0000313" key="3">
    <source>
        <dbReference type="EMBL" id="MBA0865814.1"/>
    </source>
</evidence>
<dbReference type="Pfam" id="PF13966">
    <property type="entry name" value="zf-RVT"/>
    <property type="match status" value="1"/>
</dbReference>
<dbReference type="InterPro" id="IPR012337">
    <property type="entry name" value="RNaseH-like_sf"/>
</dbReference>
<dbReference type="PANTHER" id="PTHR47074">
    <property type="entry name" value="BNAC02G40300D PROTEIN"/>
    <property type="match status" value="1"/>
</dbReference>
<dbReference type="InterPro" id="IPR036397">
    <property type="entry name" value="RNaseH_sf"/>
</dbReference>
<evidence type="ECO:0000313" key="4">
    <source>
        <dbReference type="Proteomes" id="UP000593576"/>
    </source>
</evidence>
<dbReference type="CDD" id="cd06222">
    <property type="entry name" value="RNase_H_like"/>
    <property type="match status" value="1"/>
</dbReference>
<feature type="domain" description="Reverse transcriptase zinc-binding" evidence="2">
    <location>
        <begin position="3"/>
        <end position="71"/>
    </location>
</feature>
<dbReference type="GO" id="GO:0004523">
    <property type="term" value="F:RNA-DNA hybrid ribonuclease activity"/>
    <property type="evidence" value="ECO:0007669"/>
    <property type="project" value="InterPro"/>
</dbReference>
<evidence type="ECO:0000259" key="1">
    <source>
        <dbReference type="Pfam" id="PF13456"/>
    </source>
</evidence>
<accession>A0A7J9M494</accession>
<dbReference type="InterPro" id="IPR052929">
    <property type="entry name" value="RNase_H-like_EbsB-rel"/>
</dbReference>
<dbReference type="InterPro" id="IPR002156">
    <property type="entry name" value="RNaseH_domain"/>
</dbReference>
<proteinExistence type="predicted"/>
<comment type="caution">
    <text evidence="3">The sequence shown here is derived from an EMBL/GenBank/DDBJ whole genome shotgun (WGS) entry which is preliminary data.</text>
</comment>
<dbReference type="Proteomes" id="UP000593576">
    <property type="component" value="Unassembled WGS sequence"/>
</dbReference>
<reference evidence="3 4" key="1">
    <citation type="journal article" date="2019" name="Genome Biol. Evol.">
        <title>Insights into the evolution of the New World diploid cottons (Gossypium, subgenus Houzingenia) based on genome sequencing.</title>
        <authorList>
            <person name="Grover C.E."/>
            <person name="Arick M.A. 2nd"/>
            <person name="Thrash A."/>
            <person name="Conover J.L."/>
            <person name="Sanders W.S."/>
            <person name="Peterson D.G."/>
            <person name="Frelichowski J.E."/>
            <person name="Scheffler J.A."/>
            <person name="Scheffler B.E."/>
            <person name="Wendel J.F."/>
        </authorList>
    </citation>
    <scope>NUCLEOTIDE SEQUENCE [LARGE SCALE GENOMIC DNA]</scope>
    <source>
        <strain evidence="3">1</strain>
        <tissue evidence="3">Leaf</tissue>
    </source>
</reference>
<name>A0A7J9M494_GOSSC</name>
<dbReference type="SUPFAM" id="SSF53098">
    <property type="entry name" value="Ribonuclease H-like"/>
    <property type="match status" value="1"/>
</dbReference>
<gene>
    <name evidence="3" type="ORF">Goshw_015675</name>
</gene>
<dbReference type="Gene3D" id="3.30.420.10">
    <property type="entry name" value="Ribonuclease H-like superfamily/Ribonuclease H"/>
    <property type="match status" value="1"/>
</dbReference>
<sequence length="289" mass="33429">MEQKLFKQIWGLSCPLKIRIALWKFVNADVPTKSSLYDKCIASNLICSRCHIDVENLNHVFRFCVFLRDVWVALEYTTPMHGAQMSFHEWLSWMFDTYTKTKHIEINTTLWAFWFARNRLVHEGTNQGVRELVVFVRSYYQLTTLAGGALRASSNSIVRWYPPPRDFIKVNVDAGFQLEQKKTSSVVVIRDENGQSLEACSRITYPVLSMFATEVIALTHGLRFSYELGFLSMILEGDSKSVIEKIRSDKENITTCFSVVLEIVISESLNPISKFINIIYEYLRVNYGF</sequence>
<protein>
    <recommendedName>
        <fullName evidence="5">Reverse transcriptase zinc-binding domain-containing protein</fullName>
    </recommendedName>
</protein>